<evidence type="ECO:0000256" key="1">
    <source>
        <dbReference type="ARBA" id="ARBA00005187"/>
    </source>
</evidence>
<dbReference type="GO" id="GO:0004066">
    <property type="term" value="F:asparagine synthase (glutamine-hydrolyzing) activity"/>
    <property type="evidence" value="ECO:0007669"/>
    <property type="project" value="UniProtKB-EC"/>
</dbReference>
<dbReference type="Pfam" id="PF00733">
    <property type="entry name" value="Asn_synthase"/>
    <property type="match status" value="1"/>
</dbReference>
<name>A0A3E1QED4_9FLAO</name>
<proteinExistence type="predicted"/>
<evidence type="ECO:0000256" key="2">
    <source>
        <dbReference type="ARBA" id="ARBA00012737"/>
    </source>
</evidence>
<dbReference type="InterPro" id="IPR051786">
    <property type="entry name" value="ASN_synthetase/amidase"/>
</dbReference>
<dbReference type="SUPFAM" id="SSF52402">
    <property type="entry name" value="Adenine nucleotide alpha hydrolases-like"/>
    <property type="match status" value="1"/>
</dbReference>
<dbReference type="Proteomes" id="UP000261082">
    <property type="component" value="Unassembled WGS sequence"/>
</dbReference>
<dbReference type="PANTHER" id="PTHR43284:SF1">
    <property type="entry name" value="ASPARAGINE SYNTHETASE"/>
    <property type="match status" value="1"/>
</dbReference>
<protein>
    <recommendedName>
        <fullName evidence="2">asparagine synthase (glutamine-hydrolyzing)</fullName>
        <ecNumber evidence="2">6.3.5.4</ecNumber>
    </recommendedName>
</protein>
<gene>
    <name evidence="5" type="ORF">DZ858_08375</name>
</gene>
<evidence type="ECO:0000256" key="3">
    <source>
        <dbReference type="ARBA" id="ARBA00048741"/>
    </source>
</evidence>
<accession>A0A3E1QED4</accession>
<keyword evidence="6" id="KW-1185">Reference proteome</keyword>
<organism evidence="5 6">
    <name type="scientific">Marixanthomonas ophiurae</name>
    <dbReference type="NCBI Taxonomy" id="387659"/>
    <lineage>
        <taxon>Bacteria</taxon>
        <taxon>Pseudomonadati</taxon>
        <taxon>Bacteroidota</taxon>
        <taxon>Flavobacteriia</taxon>
        <taxon>Flavobacteriales</taxon>
        <taxon>Flavobacteriaceae</taxon>
        <taxon>Marixanthomonas</taxon>
    </lineage>
</organism>
<evidence type="ECO:0000259" key="4">
    <source>
        <dbReference type="Pfam" id="PF00733"/>
    </source>
</evidence>
<dbReference type="EC" id="6.3.5.4" evidence="2"/>
<comment type="caution">
    <text evidence="5">The sequence shown here is derived from an EMBL/GenBank/DDBJ whole genome shotgun (WGS) entry which is preliminary data.</text>
</comment>
<evidence type="ECO:0000313" key="5">
    <source>
        <dbReference type="EMBL" id="RFN60509.1"/>
    </source>
</evidence>
<dbReference type="PANTHER" id="PTHR43284">
    <property type="entry name" value="ASPARAGINE SYNTHETASE (GLUTAMINE-HYDROLYZING)"/>
    <property type="match status" value="1"/>
</dbReference>
<dbReference type="GO" id="GO:0006529">
    <property type="term" value="P:asparagine biosynthetic process"/>
    <property type="evidence" value="ECO:0007669"/>
    <property type="project" value="InterPro"/>
</dbReference>
<dbReference type="InterPro" id="IPR001962">
    <property type="entry name" value="Asn_synthase"/>
</dbReference>
<dbReference type="Gene3D" id="3.40.50.620">
    <property type="entry name" value="HUPs"/>
    <property type="match status" value="1"/>
</dbReference>
<feature type="domain" description="Asparagine synthetase" evidence="4">
    <location>
        <begin position="109"/>
        <end position="179"/>
    </location>
</feature>
<evidence type="ECO:0000313" key="6">
    <source>
        <dbReference type="Proteomes" id="UP000261082"/>
    </source>
</evidence>
<dbReference type="EMBL" id="QVID01000001">
    <property type="protein sequence ID" value="RFN60509.1"/>
    <property type="molecule type" value="Genomic_DNA"/>
</dbReference>
<dbReference type="InterPro" id="IPR014729">
    <property type="entry name" value="Rossmann-like_a/b/a_fold"/>
</dbReference>
<dbReference type="OrthoDB" id="693367at2"/>
<dbReference type="RefSeq" id="WP_117159563.1">
    <property type="nucleotide sequence ID" value="NZ_QVID01000001.1"/>
</dbReference>
<comment type="pathway">
    <text evidence="1">Amino-acid biosynthesis; L-asparagine biosynthesis; L-asparagine from L-aspartate (L-Gln route): step 1/1.</text>
</comment>
<dbReference type="AlphaFoldDB" id="A0A3E1QED4"/>
<comment type="catalytic activity">
    <reaction evidence="3">
        <text>L-aspartate + L-glutamine + ATP + H2O = L-asparagine + L-glutamate + AMP + diphosphate + H(+)</text>
        <dbReference type="Rhea" id="RHEA:12228"/>
        <dbReference type="ChEBI" id="CHEBI:15377"/>
        <dbReference type="ChEBI" id="CHEBI:15378"/>
        <dbReference type="ChEBI" id="CHEBI:29985"/>
        <dbReference type="ChEBI" id="CHEBI:29991"/>
        <dbReference type="ChEBI" id="CHEBI:30616"/>
        <dbReference type="ChEBI" id="CHEBI:33019"/>
        <dbReference type="ChEBI" id="CHEBI:58048"/>
        <dbReference type="ChEBI" id="CHEBI:58359"/>
        <dbReference type="ChEBI" id="CHEBI:456215"/>
        <dbReference type="EC" id="6.3.5.4"/>
    </reaction>
</comment>
<sequence length="460" mass="53280">MRKIKTPIIPIQPTFAKVKGDHELNKEAICIFAATGFFLDRDTYWKDVVALPPASINQLDADGFLVKCTPWFQWHYTPRTISFNEALQEFTTLFETIVEEQIGNKKTILPLSGGLDSRSQAVVLKKLGKEVSSYSYDFDGGYPETQLAQKIATACDFDFKPFQIEKGYVWNVIEELAKINQCNSDFTHPRQMAIIDKFEAMGDVFSLGHWGDVLFDSGTDKTVSENQLTEIILKKLIKKGGMELGNALWHQWKLEGTFEHYLHKRINTLLDTIKIKNVSAKVRAFKSLYWAPRWTSVNLSVFIEKRPVTLPYYDDRMCEFICTIPEEFLADRKLQIAYIKAQSPKLAKITWQDHRPFNLYNYGKNRIPYNLPYRIIKKAQRESNALVGKKYIQRNWELQFLGKENATQLESYLFSNPLKEWVSEEVIQAFYNAFKEKDAVTYSHPVSMLLTLALWKKNNG</sequence>
<reference evidence="5 6" key="1">
    <citation type="journal article" date="2007" name="Int. J. Syst. Evol. Microbiol.">
        <title>Marixanthomonas ophiurae gen. nov., sp. nov., a marine bacterium of the family Flavobacteriaceae isolated from a deep-sea brittle star.</title>
        <authorList>
            <person name="Romanenko L.A."/>
            <person name="Uchino M."/>
            <person name="Frolova G.M."/>
            <person name="Mikhailov V.V."/>
        </authorList>
    </citation>
    <scope>NUCLEOTIDE SEQUENCE [LARGE SCALE GENOMIC DNA]</scope>
    <source>
        <strain evidence="5 6">KMM 3046</strain>
    </source>
</reference>